<accession>A0ABV1KZS9</accession>
<dbReference type="Gene3D" id="1.20.1740.10">
    <property type="entry name" value="Amino acid/polyamine transporter I"/>
    <property type="match status" value="1"/>
</dbReference>
<evidence type="ECO:0000313" key="9">
    <source>
        <dbReference type="EMBL" id="MEQ4485610.1"/>
    </source>
</evidence>
<dbReference type="NCBIfam" id="TIGR00912">
    <property type="entry name" value="2A0309"/>
    <property type="match status" value="1"/>
</dbReference>
<keyword evidence="7 8" id="KW-0472">Membrane</keyword>
<evidence type="ECO:0000256" key="6">
    <source>
        <dbReference type="ARBA" id="ARBA00022989"/>
    </source>
</evidence>
<feature type="transmembrane region" description="Helical" evidence="8">
    <location>
        <begin position="75"/>
        <end position="98"/>
    </location>
</feature>
<dbReference type="RefSeq" id="WP_232188118.1">
    <property type="nucleotide sequence ID" value="NZ_JAIOAP010000015.1"/>
</dbReference>
<keyword evidence="6 8" id="KW-1133">Transmembrane helix</keyword>
<keyword evidence="4" id="KW-0309">Germination</keyword>
<dbReference type="Pfam" id="PF03845">
    <property type="entry name" value="Spore_permease"/>
    <property type="match status" value="1"/>
</dbReference>
<sequence length="370" mass="42453">MKDYANNQITLLQYIFIITGLQVNVSIVSLPRNLAETAGTDGWMSIIIGWVISAAASIAIIRVMKNHPEGTLLDLLTRFMGMWAGKVISLLLSLYYFYILYDGLTRTILITKAWLLPTIPNFILMILLLIPTYAIAQHGPSVLGRYAELIAYMSLWIPFVYILTLKNAHWLHLLPMFKDGWQPILSAVKETIYPSLGMAATFILYPFLKHKEKAATGILISTSLSMVVYLFFTVICFLYYSPDDISNYNDVVISVLKSIEFKFVERIEVIFIAYHLFLYSLVWIPTMYLTTYCTSWLFRQSDHRGHMTWLCVLLAIGTIIYSPTFNQSDRLENLLTWIGFGTEYVFPVCLAVYLWIRKSSKRRPAHEGKA</sequence>
<feature type="transmembrane region" description="Helical" evidence="8">
    <location>
        <begin position="271"/>
        <end position="293"/>
    </location>
</feature>
<keyword evidence="5 8" id="KW-0812">Transmembrane</keyword>
<comment type="caution">
    <text evidence="9">The sequence shown here is derived from an EMBL/GenBank/DDBJ whole genome shotgun (WGS) entry which is preliminary data.</text>
</comment>
<comment type="subcellular location">
    <subcellularLocation>
        <location evidence="1">Membrane</location>
        <topology evidence="1">Multi-pass membrane protein</topology>
    </subcellularLocation>
</comment>
<evidence type="ECO:0000256" key="3">
    <source>
        <dbReference type="ARBA" id="ARBA00022448"/>
    </source>
</evidence>
<evidence type="ECO:0000256" key="7">
    <source>
        <dbReference type="ARBA" id="ARBA00023136"/>
    </source>
</evidence>
<evidence type="ECO:0000256" key="1">
    <source>
        <dbReference type="ARBA" id="ARBA00004141"/>
    </source>
</evidence>
<keyword evidence="3" id="KW-0813">Transport</keyword>
<reference evidence="9 10" key="1">
    <citation type="journal article" date="2023" name="Genome Announc.">
        <title>Pan-Genome Analyses of the Genus Cohnella and Proposal of the Novel Species Cohnella silvisoli sp. nov., Isolated from Forest Soil.</title>
        <authorList>
            <person name="Wang C."/>
            <person name="Mao L."/>
            <person name="Bao G."/>
            <person name="Zhu H."/>
        </authorList>
    </citation>
    <scope>NUCLEOTIDE SEQUENCE [LARGE SCALE GENOMIC DNA]</scope>
    <source>
        <strain evidence="9 10">NL03-T5-1</strain>
    </source>
</reference>
<comment type="similarity">
    <text evidence="2">Belongs to the amino acid-polyamine-organocation (APC) superfamily. Spore germination protein (SGP) (TC 2.A.3.9) family.</text>
</comment>
<dbReference type="EMBL" id="JASKHM010000016">
    <property type="protein sequence ID" value="MEQ4485610.1"/>
    <property type="molecule type" value="Genomic_DNA"/>
</dbReference>
<evidence type="ECO:0000256" key="5">
    <source>
        <dbReference type="ARBA" id="ARBA00022692"/>
    </source>
</evidence>
<evidence type="ECO:0000313" key="10">
    <source>
        <dbReference type="Proteomes" id="UP001493487"/>
    </source>
</evidence>
<dbReference type="PANTHER" id="PTHR34975:SF2">
    <property type="entry name" value="SPORE GERMINATION PROTEIN A2"/>
    <property type="match status" value="1"/>
</dbReference>
<feature type="transmembrane region" description="Helical" evidence="8">
    <location>
        <begin position="118"/>
        <end position="137"/>
    </location>
</feature>
<feature type="transmembrane region" description="Helical" evidence="8">
    <location>
        <begin position="305"/>
        <end position="322"/>
    </location>
</feature>
<feature type="transmembrane region" description="Helical" evidence="8">
    <location>
        <begin position="215"/>
        <end position="240"/>
    </location>
</feature>
<feature type="transmembrane region" description="Helical" evidence="8">
    <location>
        <begin position="42"/>
        <end position="63"/>
    </location>
</feature>
<evidence type="ECO:0000256" key="4">
    <source>
        <dbReference type="ARBA" id="ARBA00022544"/>
    </source>
</evidence>
<evidence type="ECO:0000256" key="2">
    <source>
        <dbReference type="ARBA" id="ARBA00007998"/>
    </source>
</evidence>
<protein>
    <submittedName>
        <fullName evidence="9">Endospore germination permease</fullName>
    </submittedName>
</protein>
<keyword evidence="10" id="KW-1185">Reference proteome</keyword>
<organism evidence="9 10">
    <name type="scientific">Cohnella silvisoli</name>
    <dbReference type="NCBI Taxonomy" id="2873699"/>
    <lineage>
        <taxon>Bacteria</taxon>
        <taxon>Bacillati</taxon>
        <taxon>Bacillota</taxon>
        <taxon>Bacilli</taxon>
        <taxon>Bacillales</taxon>
        <taxon>Paenibacillaceae</taxon>
        <taxon>Cohnella</taxon>
    </lineage>
</organism>
<name>A0ABV1KZS9_9BACL</name>
<feature type="transmembrane region" description="Helical" evidence="8">
    <location>
        <begin position="149"/>
        <end position="171"/>
    </location>
</feature>
<dbReference type="PANTHER" id="PTHR34975">
    <property type="entry name" value="SPORE GERMINATION PROTEIN A2"/>
    <property type="match status" value="1"/>
</dbReference>
<dbReference type="InterPro" id="IPR004761">
    <property type="entry name" value="Spore_GerAB"/>
</dbReference>
<evidence type="ECO:0000256" key="8">
    <source>
        <dbReference type="SAM" id="Phobius"/>
    </source>
</evidence>
<dbReference type="Proteomes" id="UP001493487">
    <property type="component" value="Unassembled WGS sequence"/>
</dbReference>
<gene>
    <name evidence="9" type="ORF">QJS35_24800</name>
</gene>
<feature type="transmembrane region" description="Helical" evidence="8">
    <location>
        <begin position="12"/>
        <end position="30"/>
    </location>
</feature>
<feature type="transmembrane region" description="Helical" evidence="8">
    <location>
        <begin position="334"/>
        <end position="356"/>
    </location>
</feature>
<proteinExistence type="inferred from homology"/>